<evidence type="ECO:0000313" key="2">
    <source>
        <dbReference type="EMBL" id="KAL0951813.1"/>
    </source>
</evidence>
<comment type="caution">
    <text evidence="2">The sequence shown here is derived from an EMBL/GenBank/DDBJ whole genome shotgun (WGS) entry which is preliminary data.</text>
</comment>
<evidence type="ECO:0000256" key="1">
    <source>
        <dbReference type="SAM" id="MobiDB-lite"/>
    </source>
</evidence>
<name>A0ABR3J829_9AGAR</name>
<organism evidence="2 3">
    <name type="scientific">Hohenbuehelia grisea</name>
    <dbReference type="NCBI Taxonomy" id="104357"/>
    <lineage>
        <taxon>Eukaryota</taxon>
        <taxon>Fungi</taxon>
        <taxon>Dikarya</taxon>
        <taxon>Basidiomycota</taxon>
        <taxon>Agaricomycotina</taxon>
        <taxon>Agaricomycetes</taxon>
        <taxon>Agaricomycetidae</taxon>
        <taxon>Agaricales</taxon>
        <taxon>Pleurotineae</taxon>
        <taxon>Pleurotaceae</taxon>
        <taxon>Hohenbuehelia</taxon>
    </lineage>
</organism>
<accession>A0ABR3J829</accession>
<feature type="region of interest" description="Disordered" evidence="1">
    <location>
        <begin position="275"/>
        <end position="337"/>
    </location>
</feature>
<dbReference type="Proteomes" id="UP001556367">
    <property type="component" value="Unassembled WGS sequence"/>
</dbReference>
<gene>
    <name evidence="2" type="ORF">HGRIS_008480</name>
</gene>
<protein>
    <submittedName>
        <fullName evidence="2">Uncharacterized protein</fullName>
    </submittedName>
</protein>
<feature type="compositionally biased region" description="Low complexity" evidence="1">
    <location>
        <begin position="282"/>
        <end position="293"/>
    </location>
</feature>
<evidence type="ECO:0000313" key="3">
    <source>
        <dbReference type="Proteomes" id="UP001556367"/>
    </source>
</evidence>
<feature type="compositionally biased region" description="Pro residues" evidence="1">
    <location>
        <begin position="294"/>
        <end position="304"/>
    </location>
</feature>
<proteinExistence type="predicted"/>
<dbReference type="EMBL" id="JASNQZ010000011">
    <property type="protein sequence ID" value="KAL0951813.1"/>
    <property type="molecule type" value="Genomic_DNA"/>
</dbReference>
<feature type="region of interest" description="Disordered" evidence="1">
    <location>
        <begin position="140"/>
        <end position="166"/>
    </location>
</feature>
<sequence length="337" mass="36969">MPVPSKFARIEDASPEAITRLLDRLDTLLQHLPSTLPFKDSTESSFRTFINFQLDKAQVEELDDPCCVLSNTLKDVFGWKTRSGSDGGDGIVRVPEQGPGVLAMVKVLRQFLINHPDNAILRKWILDITTGTENVYSEHKTELPANDPRPSNNSDDSAPKRPRSLSLEFVEERITKRTNTGKQIKRAVRGRPCDPLMARLTVKMPSPSPRSDSSGLAKVNWACTAVEHCGHLRAGFPNLDRVLKHAANCTALAKHYPDLHREAIQASKEESLGYQLEQANQTSTSSSSSTPTPSSSPSPQPGPSTPHSASGQSTLDLSALRAAGRKQKSQEKAQFEL</sequence>
<reference evidence="3" key="1">
    <citation type="submission" date="2024-06" db="EMBL/GenBank/DDBJ databases">
        <title>Multi-omics analyses provide insights into the biosynthesis of the anticancer antibiotic pleurotin in Hohenbuehelia grisea.</title>
        <authorList>
            <person name="Weaver J.A."/>
            <person name="Alberti F."/>
        </authorList>
    </citation>
    <scope>NUCLEOTIDE SEQUENCE [LARGE SCALE GENOMIC DNA]</scope>
    <source>
        <strain evidence="3">T-177</strain>
    </source>
</reference>
<keyword evidence="3" id="KW-1185">Reference proteome</keyword>
<feature type="compositionally biased region" description="Basic and acidic residues" evidence="1">
    <location>
        <begin position="328"/>
        <end position="337"/>
    </location>
</feature>